<evidence type="ECO:0000313" key="4">
    <source>
        <dbReference type="Proteomes" id="UP000310108"/>
    </source>
</evidence>
<feature type="compositionally biased region" description="Basic and acidic residues" evidence="1">
    <location>
        <begin position="545"/>
        <end position="559"/>
    </location>
</feature>
<dbReference type="STRING" id="1306861.A0A4U6X0W8"/>
<organism evidence="3 4">
    <name type="scientific">Colletotrichum tanaceti</name>
    <dbReference type="NCBI Taxonomy" id="1306861"/>
    <lineage>
        <taxon>Eukaryota</taxon>
        <taxon>Fungi</taxon>
        <taxon>Dikarya</taxon>
        <taxon>Ascomycota</taxon>
        <taxon>Pezizomycotina</taxon>
        <taxon>Sordariomycetes</taxon>
        <taxon>Hypocreomycetidae</taxon>
        <taxon>Glomerellales</taxon>
        <taxon>Glomerellaceae</taxon>
        <taxon>Colletotrichum</taxon>
        <taxon>Colletotrichum destructivum species complex</taxon>
    </lineage>
</organism>
<dbReference type="EMBL" id="PJEX01000640">
    <property type="protein sequence ID" value="TKW49012.1"/>
    <property type="molecule type" value="Genomic_DNA"/>
</dbReference>
<sequence length="584" mass="64487">MRFSSVSFCLCSVTAVLADLAVPPVPPVTPKTLAPAKGVGWRAAKCSGVIVEAKAAPDKRWEAAGASEALEEVFQAWRNYTTGHDEVKFEFSQFVSWYFGGPEAWRCTDIFDVPCSTSVACEQTRHPAGHLILNSLSKLHMYHHRYFEALRLAQADIQSEIDFFAEAFTLPAAEDPSKDAQKRLILNIAYGLFGVSQAFCNNFFIFSKSAAAASGISQVWRSQMSTTLSYSVFTGWAIGKDYLLPQKDSKAQYGSISAAMGQVFDGWQAAQLAFVKNIFSPNGTASEDFIRASLDNGIMEAATDDRHAYEMSKTLQALFYAKFINAVWADSKWTKKPFVLKTNLPCKTKEGERDSSLWPFLKDEDHARAAACYKGVLFYLVDVRGKGAHLTTEFPSIRPNIFKSSKWPIIALYGTDTMDGVRYGGVTKEDIVASVYESWVMGGHQNNNYKPNYADVSPQGGLGLWLEKAHRSPGYIDMPLCQNLYTIVGNMVHGNPENHTSYPCESLSHIKPIIAPVDPAIGPAIEPAPNAGNSSWHTNSTWHPDSTRHPDEGDSKPPVDAEEQPPKAENVPQMSSVWRHGNNK</sequence>
<feature type="region of interest" description="Disordered" evidence="1">
    <location>
        <begin position="521"/>
        <end position="584"/>
    </location>
</feature>
<proteinExistence type="predicted"/>
<name>A0A4U6X0W8_9PEZI</name>
<reference evidence="3 4" key="1">
    <citation type="journal article" date="2019" name="PLoS ONE">
        <title>Comparative genome analysis indicates high evolutionary potential of pathogenicity genes in Colletotrichum tanaceti.</title>
        <authorList>
            <person name="Lelwala R.V."/>
            <person name="Korhonen P.K."/>
            <person name="Young N.D."/>
            <person name="Scott J.B."/>
            <person name="Ades P.A."/>
            <person name="Gasser R.B."/>
            <person name="Taylor P.W.J."/>
        </authorList>
    </citation>
    <scope>NUCLEOTIDE SEQUENCE [LARGE SCALE GENOMIC DNA]</scope>
    <source>
        <strain evidence="3">BRIP57314</strain>
    </source>
</reference>
<evidence type="ECO:0000256" key="1">
    <source>
        <dbReference type="SAM" id="MobiDB-lite"/>
    </source>
</evidence>
<dbReference type="AlphaFoldDB" id="A0A4U6X0W8"/>
<keyword evidence="4" id="KW-1185">Reference proteome</keyword>
<accession>A0A4U6X0W8</accession>
<dbReference type="Proteomes" id="UP000310108">
    <property type="component" value="Unassembled WGS sequence"/>
</dbReference>
<feature type="signal peptide" evidence="2">
    <location>
        <begin position="1"/>
        <end position="18"/>
    </location>
</feature>
<feature type="compositionally biased region" description="Polar residues" evidence="1">
    <location>
        <begin position="531"/>
        <end position="544"/>
    </location>
</feature>
<keyword evidence="2" id="KW-0732">Signal</keyword>
<protein>
    <submittedName>
        <fullName evidence="3">Uncharacterized protein</fullName>
    </submittedName>
</protein>
<comment type="caution">
    <text evidence="3">The sequence shown here is derived from an EMBL/GenBank/DDBJ whole genome shotgun (WGS) entry which is preliminary data.</text>
</comment>
<feature type="chain" id="PRO_5020615678" evidence="2">
    <location>
        <begin position="19"/>
        <end position="584"/>
    </location>
</feature>
<evidence type="ECO:0000256" key="2">
    <source>
        <dbReference type="SAM" id="SignalP"/>
    </source>
</evidence>
<evidence type="ECO:0000313" key="3">
    <source>
        <dbReference type="EMBL" id="TKW49012.1"/>
    </source>
</evidence>
<gene>
    <name evidence="3" type="ORF">CTA1_12049</name>
</gene>
<dbReference type="OrthoDB" id="3257981at2759"/>